<gene>
    <name evidence="1" type="ORF">RFULGI_LOCUS5587</name>
</gene>
<protein>
    <submittedName>
        <fullName evidence="1">17597_t:CDS:1</fullName>
    </submittedName>
</protein>
<dbReference type="EMBL" id="CAJVPZ010006495">
    <property type="protein sequence ID" value="CAG8574345.1"/>
    <property type="molecule type" value="Genomic_DNA"/>
</dbReference>
<name>A0A9N9BNK5_9GLOM</name>
<dbReference type="Proteomes" id="UP000789396">
    <property type="component" value="Unassembled WGS sequence"/>
</dbReference>
<keyword evidence="2" id="KW-1185">Reference proteome</keyword>
<organism evidence="1 2">
    <name type="scientific">Racocetra fulgida</name>
    <dbReference type="NCBI Taxonomy" id="60492"/>
    <lineage>
        <taxon>Eukaryota</taxon>
        <taxon>Fungi</taxon>
        <taxon>Fungi incertae sedis</taxon>
        <taxon>Mucoromycota</taxon>
        <taxon>Glomeromycotina</taxon>
        <taxon>Glomeromycetes</taxon>
        <taxon>Diversisporales</taxon>
        <taxon>Gigasporaceae</taxon>
        <taxon>Racocetra</taxon>
    </lineage>
</organism>
<evidence type="ECO:0000313" key="1">
    <source>
        <dbReference type="EMBL" id="CAG8574345.1"/>
    </source>
</evidence>
<accession>A0A9N9BNK5</accession>
<evidence type="ECO:0000313" key="2">
    <source>
        <dbReference type="Proteomes" id="UP000789396"/>
    </source>
</evidence>
<dbReference type="OrthoDB" id="2342807at2759"/>
<feature type="non-terminal residue" evidence="1">
    <location>
        <position position="223"/>
    </location>
</feature>
<comment type="caution">
    <text evidence="1">The sequence shown here is derived from an EMBL/GenBank/DDBJ whole genome shotgun (WGS) entry which is preliminary data.</text>
</comment>
<dbReference type="AlphaFoldDB" id="A0A9N9BNK5"/>
<proteinExistence type="predicted"/>
<sequence>MSKYFIEFKNKTGLSQYLTFCVYQQMNEADYIDSVAWLVSTIPSGSTSNVSWRLGGYMVYLAEYQLTGEIGIYHNKQGAGADIGSAWNIINYDGKDSETQTLMPLSNGDIVEPDAIKITNNSTSPANCGVGMWGVATAFERNLQRNSTAVFRLKPQYWVGVYDTGMHRGQVIEDNALASKPLSFPSDKNLAIVTAITENGKLSLTIEFGERSSNSFFRSLQDF</sequence>
<reference evidence="1" key="1">
    <citation type="submission" date="2021-06" db="EMBL/GenBank/DDBJ databases">
        <authorList>
            <person name="Kallberg Y."/>
            <person name="Tangrot J."/>
            <person name="Rosling A."/>
        </authorList>
    </citation>
    <scope>NUCLEOTIDE SEQUENCE</scope>
    <source>
        <strain evidence="1">IN212</strain>
    </source>
</reference>